<dbReference type="NCBIfam" id="TIGR03971">
    <property type="entry name" value="SDR_subfam_1"/>
    <property type="match status" value="1"/>
</dbReference>
<dbReference type="InterPro" id="IPR023985">
    <property type="entry name" value="SDR_subfam_1"/>
</dbReference>
<dbReference type="PRINTS" id="PR00081">
    <property type="entry name" value="GDHRDH"/>
</dbReference>
<dbReference type="OrthoDB" id="5173603at2"/>
<accession>A0A1M7R4C6</accession>
<dbReference type="FunFam" id="3.40.50.720:FF:000084">
    <property type="entry name" value="Short-chain dehydrogenase reductase"/>
    <property type="match status" value="1"/>
</dbReference>
<evidence type="ECO:0000256" key="1">
    <source>
        <dbReference type="ARBA" id="ARBA00006484"/>
    </source>
</evidence>
<name>A0A1M7R4C6_9ACTN</name>
<dbReference type="GO" id="GO:0016491">
    <property type="term" value="F:oxidoreductase activity"/>
    <property type="evidence" value="ECO:0007669"/>
    <property type="project" value="UniProtKB-KW"/>
</dbReference>
<dbReference type="Gene3D" id="3.40.50.720">
    <property type="entry name" value="NAD(P)-binding Rossmann-like Domain"/>
    <property type="match status" value="1"/>
</dbReference>
<evidence type="ECO:0000313" key="5">
    <source>
        <dbReference type="Proteomes" id="UP000184440"/>
    </source>
</evidence>
<organism evidence="4 5">
    <name type="scientific">Cryptosporangium aurantiacum</name>
    <dbReference type="NCBI Taxonomy" id="134849"/>
    <lineage>
        <taxon>Bacteria</taxon>
        <taxon>Bacillati</taxon>
        <taxon>Actinomycetota</taxon>
        <taxon>Actinomycetes</taxon>
        <taxon>Cryptosporangiales</taxon>
        <taxon>Cryptosporangiaceae</taxon>
        <taxon>Cryptosporangium</taxon>
    </lineage>
</organism>
<protein>
    <submittedName>
        <fullName evidence="4">SDR family mycofactocin-dependent oxidoreductase</fullName>
    </submittedName>
</protein>
<gene>
    <name evidence="4" type="ORF">SAMN05443668_106421</name>
</gene>
<evidence type="ECO:0000256" key="2">
    <source>
        <dbReference type="ARBA" id="ARBA00023002"/>
    </source>
</evidence>
<dbReference type="EMBL" id="FRCS01000006">
    <property type="protein sequence ID" value="SHN40068.1"/>
    <property type="molecule type" value="Genomic_DNA"/>
</dbReference>
<dbReference type="InterPro" id="IPR036291">
    <property type="entry name" value="NAD(P)-bd_dom_sf"/>
</dbReference>
<dbReference type="Proteomes" id="UP000184440">
    <property type="component" value="Unassembled WGS sequence"/>
</dbReference>
<evidence type="ECO:0000256" key="3">
    <source>
        <dbReference type="ARBA" id="ARBA00023027"/>
    </source>
</evidence>
<comment type="similarity">
    <text evidence="1">Belongs to the short-chain dehydrogenases/reductases (SDR) family.</text>
</comment>
<dbReference type="RefSeq" id="WP_073259756.1">
    <property type="nucleotide sequence ID" value="NZ_FRCS01000006.1"/>
</dbReference>
<dbReference type="STRING" id="134849.SAMN05443668_106421"/>
<proteinExistence type="inferred from homology"/>
<dbReference type="CDD" id="cd05233">
    <property type="entry name" value="SDR_c"/>
    <property type="match status" value="1"/>
</dbReference>
<keyword evidence="3" id="KW-0520">NAD</keyword>
<dbReference type="PANTHER" id="PTHR43180:SF33">
    <property type="entry name" value="15-HYDROXYPROSTAGLANDIN DEHYDROGENASE [NAD(+)]-LIKE"/>
    <property type="match status" value="1"/>
</dbReference>
<dbReference type="PANTHER" id="PTHR43180">
    <property type="entry name" value="3-OXOACYL-(ACYL-CARRIER-PROTEIN) REDUCTASE (AFU_ORTHOLOGUE AFUA_6G11210)"/>
    <property type="match status" value="1"/>
</dbReference>
<dbReference type="AlphaFoldDB" id="A0A1M7R4C6"/>
<dbReference type="SUPFAM" id="SSF51735">
    <property type="entry name" value="NAD(P)-binding Rossmann-fold domains"/>
    <property type="match status" value="1"/>
</dbReference>
<evidence type="ECO:0000313" key="4">
    <source>
        <dbReference type="EMBL" id="SHN40068.1"/>
    </source>
</evidence>
<keyword evidence="5" id="KW-1185">Reference proteome</keyword>
<reference evidence="4 5" key="1">
    <citation type="submission" date="2016-11" db="EMBL/GenBank/DDBJ databases">
        <authorList>
            <person name="Jaros S."/>
            <person name="Januszkiewicz K."/>
            <person name="Wedrychowicz H."/>
        </authorList>
    </citation>
    <scope>NUCLEOTIDE SEQUENCE [LARGE SCALE GENOMIC DNA]</scope>
    <source>
        <strain evidence="4 5">DSM 46144</strain>
    </source>
</reference>
<dbReference type="Pfam" id="PF13561">
    <property type="entry name" value="adh_short_C2"/>
    <property type="match status" value="1"/>
</dbReference>
<dbReference type="InterPro" id="IPR002347">
    <property type="entry name" value="SDR_fam"/>
</dbReference>
<keyword evidence="2" id="KW-0560">Oxidoreductase</keyword>
<sequence>MGRIAGKVVLITGVARGQGRAHAVRLAEEGADIVGVDVLEDIASNEYPLASRADLDETVRLVEKLGRRIAVRQADVRDRGTLAEAVAEAVAEQGGRLDAVIAQAGICPLGRPRGDGQAFLDAVSVDFNGVVNAVDVALPYLVDGGSIICTGSVAGLLSGKTDNPALGPGGIGYSLAKRTVASFVHDLSLVLAPRSIRVNAIHPTNCNTEMLNSDVMYRQFRPDLAHPTRDDALRAFPAMNAMPVGYVEPADIAAMALFLVSDESRYVTGMQMRVDAGAYVKNRPQRPAF</sequence>